<evidence type="ECO:0000313" key="3">
    <source>
        <dbReference type="Proteomes" id="UP000736787"/>
    </source>
</evidence>
<sequence>MWHCRPHSGVQENNSSNDGTPDSGDLFVHAAGHCAQTFRITDDAGICNGNRFRFTAKNVYGSEKECPLNAGVDKIIAALNPVIESYPTLSTADLIVRKDKWL</sequence>
<organism evidence="2 3">
    <name type="scientific">Phytophthora cactorum</name>
    <dbReference type="NCBI Taxonomy" id="29920"/>
    <lineage>
        <taxon>Eukaryota</taxon>
        <taxon>Sar</taxon>
        <taxon>Stramenopiles</taxon>
        <taxon>Oomycota</taxon>
        <taxon>Peronosporomycetes</taxon>
        <taxon>Peronosporales</taxon>
        <taxon>Peronosporaceae</taxon>
        <taxon>Phytophthora</taxon>
    </lineage>
</organism>
<feature type="compositionally biased region" description="Polar residues" evidence="1">
    <location>
        <begin position="10"/>
        <end position="20"/>
    </location>
</feature>
<gene>
    <name evidence="2" type="ORF">PC117_g23362</name>
</gene>
<dbReference type="Proteomes" id="UP000736787">
    <property type="component" value="Unassembled WGS sequence"/>
</dbReference>
<evidence type="ECO:0000256" key="1">
    <source>
        <dbReference type="SAM" id="MobiDB-lite"/>
    </source>
</evidence>
<dbReference type="VEuPathDB" id="FungiDB:PC110_g22186"/>
<dbReference type="AlphaFoldDB" id="A0A8T1B265"/>
<dbReference type="EMBL" id="RCMK01001406">
    <property type="protein sequence ID" value="KAG2894917.1"/>
    <property type="molecule type" value="Genomic_DNA"/>
</dbReference>
<accession>A0A8T1B265</accession>
<dbReference type="Gene3D" id="1.10.520.10">
    <property type="match status" value="1"/>
</dbReference>
<proteinExistence type="predicted"/>
<dbReference type="GO" id="GO:0020037">
    <property type="term" value="F:heme binding"/>
    <property type="evidence" value="ECO:0007669"/>
    <property type="project" value="InterPro"/>
</dbReference>
<comment type="caution">
    <text evidence="2">The sequence shown here is derived from an EMBL/GenBank/DDBJ whole genome shotgun (WGS) entry which is preliminary data.</text>
</comment>
<reference evidence="2" key="1">
    <citation type="submission" date="2018-10" db="EMBL/GenBank/DDBJ databases">
        <title>Effector identification in a new, highly contiguous assembly of the strawberry crown rot pathogen Phytophthora cactorum.</title>
        <authorList>
            <person name="Armitage A.D."/>
            <person name="Nellist C.F."/>
            <person name="Bates H."/>
            <person name="Vickerstaff R.J."/>
            <person name="Harrison R.J."/>
        </authorList>
    </citation>
    <scope>NUCLEOTIDE SEQUENCE</scope>
    <source>
        <strain evidence="2">4040</strain>
    </source>
</reference>
<evidence type="ECO:0000313" key="2">
    <source>
        <dbReference type="EMBL" id="KAG2894917.1"/>
    </source>
</evidence>
<dbReference type="SUPFAM" id="SSF48113">
    <property type="entry name" value="Heme-dependent peroxidases"/>
    <property type="match status" value="1"/>
</dbReference>
<name>A0A8T1B265_9STRA</name>
<dbReference type="InterPro" id="IPR010255">
    <property type="entry name" value="Haem_peroxidase_sf"/>
</dbReference>
<protein>
    <submittedName>
        <fullName evidence="2">Uncharacterized protein</fullName>
    </submittedName>
</protein>
<dbReference type="GO" id="GO:0006979">
    <property type="term" value="P:response to oxidative stress"/>
    <property type="evidence" value="ECO:0007669"/>
    <property type="project" value="InterPro"/>
</dbReference>
<feature type="region of interest" description="Disordered" evidence="1">
    <location>
        <begin position="1"/>
        <end position="24"/>
    </location>
</feature>
<dbReference type="GO" id="GO:0004601">
    <property type="term" value="F:peroxidase activity"/>
    <property type="evidence" value="ECO:0007669"/>
    <property type="project" value="InterPro"/>
</dbReference>